<dbReference type="OrthoDB" id="5196645at2"/>
<dbReference type="EMBL" id="FOLM01000001">
    <property type="protein sequence ID" value="SFB85483.1"/>
    <property type="molecule type" value="Genomic_DNA"/>
</dbReference>
<organism evidence="3 4">
    <name type="scientific">Streptomyces aidingensis</name>
    <dbReference type="NCBI Taxonomy" id="910347"/>
    <lineage>
        <taxon>Bacteria</taxon>
        <taxon>Bacillati</taxon>
        <taxon>Actinomycetota</taxon>
        <taxon>Actinomycetes</taxon>
        <taxon>Kitasatosporales</taxon>
        <taxon>Streptomycetaceae</taxon>
        <taxon>Streptomyces</taxon>
    </lineage>
</organism>
<dbReference type="Proteomes" id="UP000199207">
    <property type="component" value="Unassembled WGS sequence"/>
</dbReference>
<proteinExistence type="predicted"/>
<feature type="domain" description="GmrSD restriction endonucleases C-terminal" evidence="2">
    <location>
        <begin position="130"/>
        <end position="222"/>
    </location>
</feature>
<sequence length="230" mass="25183">MSHPHSVTLTRVPAPGGSRARRRGLPALAAVLATAGMLLFLLSPPASAAPPRIPSLSTAQYQLNNLSVGAETSMTGYSRDLFPHWRSSGGCTTRQTVLKRDGSNVVVGSNCQPTSGSWYSPYDGVTLRSPSDVDIDHVIPLAEAWRSGAKNWSTSKRGDFANDLYWPQLIAVHDSTNQSKGDQDPADWQPPRAAYRCTYAKMWIQVKYRWNLKADSAEKSALQSMLNTYC</sequence>
<dbReference type="RefSeq" id="WP_093836719.1">
    <property type="nucleotide sequence ID" value="NZ_FOLM01000001.1"/>
</dbReference>
<evidence type="ECO:0000313" key="4">
    <source>
        <dbReference type="Proteomes" id="UP000199207"/>
    </source>
</evidence>
<dbReference type="Pfam" id="PF07510">
    <property type="entry name" value="GmrSD_C"/>
    <property type="match status" value="1"/>
</dbReference>
<reference evidence="3 4" key="1">
    <citation type="submission" date="2016-10" db="EMBL/GenBank/DDBJ databases">
        <authorList>
            <person name="de Groot N.N."/>
        </authorList>
    </citation>
    <scope>NUCLEOTIDE SEQUENCE [LARGE SCALE GENOMIC DNA]</scope>
    <source>
        <strain evidence="3 4">CGMCC 4.5739</strain>
    </source>
</reference>
<dbReference type="PANTHER" id="PTHR24094">
    <property type="entry name" value="SECRETED PROTEIN"/>
    <property type="match status" value="1"/>
</dbReference>
<keyword evidence="4" id="KW-1185">Reference proteome</keyword>
<dbReference type="STRING" id="910347.SAMN05421773_101271"/>
<dbReference type="AlphaFoldDB" id="A0A1I1EKP8"/>
<name>A0A1I1EKP8_9ACTN</name>
<evidence type="ECO:0000256" key="1">
    <source>
        <dbReference type="SAM" id="MobiDB-lite"/>
    </source>
</evidence>
<dbReference type="PANTHER" id="PTHR24094:SF15">
    <property type="entry name" value="AMP-DEPENDENT SYNTHETASE_LIGASE DOMAIN-CONTAINING PROTEIN-RELATED"/>
    <property type="match status" value="1"/>
</dbReference>
<protein>
    <recommendedName>
        <fullName evidence="2">GmrSD restriction endonucleases C-terminal domain-containing protein</fullName>
    </recommendedName>
</protein>
<gene>
    <name evidence="3" type="ORF">SAMN05421773_101271</name>
</gene>
<evidence type="ECO:0000313" key="3">
    <source>
        <dbReference type="EMBL" id="SFB85483.1"/>
    </source>
</evidence>
<dbReference type="InterPro" id="IPR011089">
    <property type="entry name" value="GmrSD_C"/>
</dbReference>
<feature type="region of interest" description="Disordered" evidence="1">
    <location>
        <begin position="1"/>
        <end position="21"/>
    </location>
</feature>
<evidence type="ECO:0000259" key="2">
    <source>
        <dbReference type="Pfam" id="PF07510"/>
    </source>
</evidence>
<accession>A0A1I1EKP8</accession>